<dbReference type="Proteomes" id="UP000005801">
    <property type="component" value="Unassembled WGS sequence"/>
</dbReference>
<dbReference type="GO" id="GO:0046686">
    <property type="term" value="P:response to cadmium ion"/>
    <property type="evidence" value="ECO:0007669"/>
    <property type="project" value="TreeGrafter"/>
</dbReference>
<dbReference type="Gene3D" id="3.10.180.10">
    <property type="entry name" value="2,3-Dihydroxybiphenyl 1,2-Dioxygenase, domain 1"/>
    <property type="match status" value="1"/>
</dbReference>
<sequence>MQTSAVTFATKMRAHVALASADVERSIAFYSELFETEPTKVRRAVVEAGEDAAVASGTAIYAKFELAEPPLNLTLNFAKDAPKQRSPAHFGVQVKSTGEVMTKRATMARAGFAARAEVGVGCCYAVQDKVWFEDPDANAWEVFVVTEADIPEHSRPAVSVEGTAGVGIEASTDEACCSPGCCA</sequence>
<dbReference type="InterPro" id="IPR029068">
    <property type="entry name" value="Glyas_Bleomycin-R_OHBP_Dase"/>
</dbReference>
<comment type="caution">
    <text evidence="2">The sequence shown here is derived from an EMBL/GenBank/DDBJ whole genome shotgun (WGS) entry which is preliminary data.</text>
</comment>
<evidence type="ECO:0000313" key="2">
    <source>
        <dbReference type="EMBL" id="EDM75651.1"/>
    </source>
</evidence>
<dbReference type="InterPro" id="IPR052393">
    <property type="entry name" value="Cadmium-induced_rsp"/>
</dbReference>
<dbReference type="InterPro" id="IPR004360">
    <property type="entry name" value="Glyas_Fos-R_dOase_dom"/>
</dbReference>
<dbReference type="eggNOG" id="COG0346">
    <property type="taxonomic scope" value="Bacteria"/>
</dbReference>
<feature type="domain" description="VOC" evidence="1">
    <location>
        <begin position="12"/>
        <end position="145"/>
    </location>
</feature>
<gene>
    <name evidence="2" type="ORF">PPSIR1_13440</name>
</gene>
<dbReference type="RefSeq" id="WP_006975208.1">
    <property type="nucleotide sequence ID" value="NZ_ABCS01000085.1"/>
</dbReference>
<protein>
    <recommendedName>
        <fullName evidence="1">VOC domain-containing protein</fullName>
    </recommendedName>
</protein>
<proteinExistence type="predicted"/>
<evidence type="ECO:0000259" key="1">
    <source>
        <dbReference type="PROSITE" id="PS51819"/>
    </source>
</evidence>
<keyword evidence="3" id="KW-1185">Reference proteome</keyword>
<dbReference type="EMBL" id="ABCS01000085">
    <property type="protein sequence ID" value="EDM75651.1"/>
    <property type="molecule type" value="Genomic_DNA"/>
</dbReference>
<evidence type="ECO:0000313" key="3">
    <source>
        <dbReference type="Proteomes" id="UP000005801"/>
    </source>
</evidence>
<reference evidence="2 3" key="1">
    <citation type="submission" date="2007-06" db="EMBL/GenBank/DDBJ databases">
        <authorList>
            <person name="Shimkets L."/>
            <person name="Ferriera S."/>
            <person name="Johnson J."/>
            <person name="Kravitz S."/>
            <person name="Beeson K."/>
            <person name="Sutton G."/>
            <person name="Rogers Y.-H."/>
            <person name="Friedman R."/>
            <person name="Frazier M."/>
            <person name="Venter J.C."/>
        </authorList>
    </citation>
    <scope>NUCLEOTIDE SEQUENCE [LARGE SCALE GENOMIC DNA]</scope>
    <source>
        <strain evidence="2 3">SIR-1</strain>
    </source>
</reference>
<dbReference type="Pfam" id="PF00903">
    <property type="entry name" value="Glyoxalase"/>
    <property type="match status" value="1"/>
</dbReference>
<dbReference type="AlphaFoldDB" id="A6GER8"/>
<dbReference type="PANTHER" id="PTHR41294:SF1">
    <property type="entry name" value="CADMIUM-INDUCED PROTEIN CADI"/>
    <property type="match status" value="1"/>
</dbReference>
<accession>A6GER8</accession>
<name>A6GER8_9BACT</name>
<organism evidence="2 3">
    <name type="scientific">Plesiocystis pacifica SIR-1</name>
    <dbReference type="NCBI Taxonomy" id="391625"/>
    <lineage>
        <taxon>Bacteria</taxon>
        <taxon>Pseudomonadati</taxon>
        <taxon>Myxococcota</taxon>
        <taxon>Polyangia</taxon>
        <taxon>Nannocystales</taxon>
        <taxon>Nannocystaceae</taxon>
        <taxon>Plesiocystis</taxon>
    </lineage>
</organism>
<dbReference type="OrthoDB" id="9789608at2"/>
<dbReference type="STRING" id="391625.PPSIR1_13440"/>
<dbReference type="PROSITE" id="PS51819">
    <property type="entry name" value="VOC"/>
    <property type="match status" value="1"/>
</dbReference>
<dbReference type="PANTHER" id="PTHR41294">
    <property type="entry name" value="CADMIUM-INDUCED PROTEIN CADI"/>
    <property type="match status" value="1"/>
</dbReference>
<dbReference type="SUPFAM" id="SSF54593">
    <property type="entry name" value="Glyoxalase/Bleomycin resistance protein/Dihydroxybiphenyl dioxygenase"/>
    <property type="match status" value="1"/>
</dbReference>
<dbReference type="InterPro" id="IPR037523">
    <property type="entry name" value="VOC_core"/>
</dbReference>